<feature type="domain" description="4Fe-4S ferredoxin-type" evidence="6">
    <location>
        <begin position="124"/>
        <end position="153"/>
    </location>
</feature>
<keyword evidence="8" id="KW-1185">Reference proteome</keyword>
<dbReference type="PANTHER" id="PTHR24960">
    <property type="entry name" value="PHOTOSYSTEM I IRON-SULFUR CENTER-RELATED"/>
    <property type="match status" value="1"/>
</dbReference>
<evidence type="ECO:0000256" key="3">
    <source>
        <dbReference type="ARBA" id="ARBA00022723"/>
    </source>
</evidence>
<dbReference type="PROSITE" id="PS51379">
    <property type="entry name" value="4FE4S_FER_2"/>
    <property type="match status" value="2"/>
</dbReference>
<dbReference type="Pfam" id="PF25160">
    <property type="entry name" value="LdpA_Fe-S-bd"/>
    <property type="match status" value="1"/>
</dbReference>
<dbReference type="PROSITE" id="PS00198">
    <property type="entry name" value="4FE4S_FER_1"/>
    <property type="match status" value="1"/>
</dbReference>
<evidence type="ECO:0000256" key="1">
    <source>
        <dbReference type="ARBA" id="ARBA00001966"/>
    </source>
</evidence>
<dbReference type="Pfam" id="PF12617">
    <property type="entry name" value="LdpA_C"/>
    <property type="match status" value="1"/>
</dbReference>
<evidence type="ECO:0000313" key="7">
    <source>
        <dbReference type="EMBL" id="MDS3859349.1"/>
    </source>
</evidence>
<dbReference type="GO" id="GO:0051539">
    <property type="term" value="F:4 iron, 4 sulfur cluster binding"/>
    <property type="evidence" value="ECO:0007669"/>
    <property type="project" value="UniProtKB-KW"/>
</dbReference>
<dbReference type="NCBIfam" id="NF045992">
    <property type="entry name" value="CircClkLdpA"/>
    <property type="match status" value="1"/>
</dbReference>
<keyword evidence="3" id="KW-0479">Metal-binding</keyword>
<dbReference type="RefSeq" id="WP_322876681.1">
    <property type="nucleotide sequence ID" value="NZ_JAVMIP010000001.1"/>
</dbReference>
<keyword evidence="2" id="KW-0004">4Fe-4S</keyword>
<keyword evidence="5" id="KW-0411">Iron-sulfur</keyword>
<protein>
    <submittedName>
        <fullName evidence="7">LdpA C-terminal domain-containing domain</fullName>
    </submittedName>
</protein>
<proteinExistence type="predicted"/>
<organism evidence="7 8">
    <name type="scientific">Pseudocalidococcus azoricus BACA0444</name>
    <dbReference type="NCBI Taxonomy" id="2918990"/>
    <lineage>
        <taxon>Bacteria</taxon>
        <taxon>Bacillati</taxon>
        <taxon>Cyanobacteriota</taxon>
        <taxon>Cyanophyceae</taxon>
        <taxon>Acaryochloridales</taxon>
        <taxon>Thermosynechococcaceae</taxon>
        <taxon>Pseudocalidococcus</taxon>
        <taxon>Pseudocalidococcus azoricus</taxon>
    </lineage>
</organism>
<dbReference type="Gene3D" id="3.30.70.20">
    <property type="match status" value="1"/>
</dbReference>
<evidence type="ECO:0000256" key="4">
    <source>
        <dbReference type="ARBA" id="ARBA00023004"/>
    </source>
</evidence>
<reference evidence="8" key="1">
    <citation type="submission" date="2023-07" db="EMBL/GenBank/DDBJ databases">
        <authorList>
            <person name="Luz R."/>
            <person name="Cordeiro R."/>
            <person name="Fonseca A."/>
            <person name="Goncalves V."/>
        </authorList>
    </citation>
    <scope>NUCLEOTIDE SEQUENCE [LARGE SCALE GENOMIC DNA]</scope>
    <source>
        <strain evidence="8">BACA0444</strain>
    </source>
</reference>
<sequence length="349" mass="37434">MPFSTTPLDSLHCGQWCKLITGASFQDLPQIHHLALAYSLAGVDCLDVAADPAVITAALEGVESALTHNPELIRPFLMVSLNAGEDPHFRKATFDPQACPSDCPRPCVSICPAAAISFDLAKYPELGVIRSRCYGCGRCLPVCPLGHILTDSQPADPSLIKPLIRAGQVQALELHTRPGETAAFLELWQQVKEFIPYLNVLAISCPDGEGLQEYLAWIFELISPLPCALIWQTDGRPMSGDIGDGATRACVKLSEKVLSQHLPGFVQVAGGTNDHTVAKLRASGLLRSPRPGNDPRSVAGIAYGSYARSLLAEFQKEGLAWSEAPDLLNAAVTVAQSLVHQIKSPPHHG</sequence>
<dbReference type="InterPro" id="IPR017900">
    <property type="entry name" value="4Fe4S_Fe_S_CS"/>
</dbReference>
<feature type="domain" description="4Fe-4S ferredoxin-type" evidence="6">
    <location>
        <begin position="90"/>
        <end position="121"/>
    </location>
</feature>
<dbReference type="SUPFAM" id="SSF54862">
    <property type="entry name" value="4Fe-4S ferredoxins"/>
    <property type="match status" value="1"/>
</dbReference>
<dbReference type="Proteomes" id="UP001268256">
    <property type="component" value="Unassembled WGS sequence"/>
</dbReference>
<evidence type="ECO:0000256" key="5">
    <source>
        <dbReference type="ARBA" id="ARBA00023014"/>
    </source>
</evidence>
<evidence type="ECO:0000259" key="6">
    <source>
        <dbReference type="PROSITE" id="PS51379"/>
    </source>
</evidence>
<evidence type="ECO:0000313" key="8">
    <source>
        <dbReference type="Proteomes" id="UP001268256"/>
    </source>
</evidence>
<accession>A0AAE4JWW7</accession>
<dbReference type="InterPro" id="IPR021039">
    <property type="entry name" value="Fe-S-bd_prot_LdpA_C"/>
</dbReference>
<keyword evidence="4" id="KW-0408">Iron</keyword>
<dbReference type="EMBL" id="JAVMIP010000001">
    <property type="protein sequence ID" value="MDS3859349.1"/>
    <property type="molecule type" value="Genomic_DNA"/>
</dbReference>
<dbReference type="InterPro" id="IPR057431">
    <property type="entry name" value="LdpA_Fe-S-bd"/>
</dbReference>
<dbReference type="InterPro" id="IPR017896">
    <property type="entry name" value="4Fe4S_Fe-S-bd"/>
</dbReference>
<comment type="cofactor">
    <cofactor evidence="1">
        <name>[4Fe-4S] cluster</name>
        <dbReference type="ChEBI" id="CHEBI:49883"/>
    </cofactor>
</comment>
<gene>
    <name evidence="7" type="ORF">RIF25_00870</name>
</gene>
<dbReference type="AlphaFoldDB" id="A0AAE4JWW7"/>
<comment type="caution">
    <text evidence="7">The sequence shown here is derived from an EMBL/GenBank/DDBJ whole genome shotgun (WGS) entry which is preliminary data.</text>
</comment>
<dbReference type="PANTHER" id="PTHR24960:SF79">
    <property type="entry name" value="PHOTOSYSTEM I IRON-SULFUR CENTER"/>
    <property type="match status" value="1"/>
</dbReference>
<name>A0AAE4JWW7_9CYAN</name>
<evidence type="ECO:0000256" key="2">
    <source>
        <dbReference type="ARBA" id="ARBA00022485"/>
    </source>
</evidence>
<dbReference type="GO" id="GO:0046872">
    <property type="term" value="F:metal ion binding"/>
    <property type="evidence" value="ECO:0007669"/>
    <property type="project" value="UniProtKB-KW"/>
</dbReference>
<dbReference type="InterPro" id="IPR050157">
    <property type="entry name" value="PSI_iron-sulfur_center"/>
</dbReference>